<feature type="repeat" description="TPR" evidence="3">
    <location>
        <begin position="301"/>
        <end position="334"/>
    </location>
</feature>
<evidence type="ECO:0000313" key="6">
    <source>
        <dbReference type="Proteomes" id="UP000547674"/>
    </source>
</evidence>
<feature type="signal peptide" evidence="4">
    <location>
        <begin position="1"/>
        <end position="30"/>
    </location>
</feature>
<dbReference type="PANTHER" id="PTHR44943:SF8">
    <property type="entry name" value="TPR REPEAT-CONTAINING PROTEIN MJ0263"/>
    <property type="match status" value="1"/>
</dbReference>
<dbReference type="SMART" id="SM00028">
    <property type="entry name" value="TPR"/>
    <property type="match status" value="6"/>
</dbReference>
<dbReference type="Gene3D" id="1.25.40.10">
    <property type="entry name" value="Tetratricopeptide repeat domain"/>
    <property type="match status" value="2"/>
</dbReference>
<keyword evidence="4" id="KW-0732">Signal</keyword>
<dbReference type="SUPFAM" id="SSF48452">
    <property type="entry name" value="TPR-like"/>
    <property type="match status" value="1"/>
</dbReference>
<evidence type="ECO:0000256" key="2">
    <source>
        <dbReference type="ARBA" id="ARBA00022803"/>
    </source>
</evidence>
<name>A0A7Y2E5Z0_UNCEI</name>
<dbReference type="Pfam" id="PF13181">
    <property type="entry name" value="TPR_8"/>
    <property type="match status" value="1"/>
</dbReference>
<organism evidence="5 6">
    <name type="scientific">Eiseniibacteriota bacterium</name>
    <dbReference type="NCBI Taxonomy" id="2212470"/>
    <lineage>
        <taxon>Bacteria</taxon>
        <taxon>Candidatus Eiseniibacteriota</taxon>
    </lineage>
</organism>
<gene>
    <name evidence="5" type="ORF">HKN21_03260</name>
</gene>
<sequence>MIRYNLVNKAWTRVALGGVMALGLSLGAPASLLQAQEGEATEPTTAVRYFMSGAELMQNFRYLDAAEQFRLAIDEDPEYIDAYKNLAFVFTKMAESESEYYEDALELYEELESKLPDDTEFKKNKAFVLIKLEEKDDAISTYEEILEIDPEDCQTMGNMAELHLDMAKEAGEGTPGHKSNTEAAILAYKRVTDTCDTEIAAFNKLGELYFAAGRKDEAAAVYDAMLEKDPNNADIAGRLGYLWAQDKNYEKAEPYFAKVLEIDPTRTQYRAFYAKALKENGKSTEAANEYLKIIAEDPEQAKLYCNVGFTYLDAKEYEKAIEMAMKAISENAPSQDCLYCVWGKGLELRGNAQVQNYEFDRANSTYSDAKAKFTVAMGSQQWGSYATKQITRVDQLIERAKSIKLKADQDGK</sequence>
<reference evidence="5 6" key="1">
    <citation type="submission" date="2020-03" db="EMBL/GenBank/DDBJ databases">
        <title>Metabolic flexibility allows generalist bacteria to become dominant in a frequently disturbed ecosystem.</title>
        <authorList>
            <person name="Chen Y.-J."/>
            <person name="Leung P.M."/>
            <person name="Bay S.K."/>
            <person name="Hugenholtz P."/>
            <person name="Kessler A.J."/>
            <person name="Shelley G."/>
            <person name="Waite D.W."/>
            <person name="Cook P.L."/>
            <person name="Greening C."/>
        </authorList>
    </citation>
    <scope>NUCLEOTIDE SEQUENCE [LARGE SCALE GENOMIC DNA]</scope>
    <source>
        <strain evidence="5">SS_bin_28</strain>
    </source>
</reference>
<feature type="chain" id="PRO_5031264352" evidence="4">
    <location>
        <begin position="31"/>
        <end position="412"/>
    </location>
</feature>
<evidence type="ECO:0000313" key="5">
    <source>
        <dbReference type="EMBL" id="NNF05756.1"/>
    </source>
</evidence>
<dbReference type="EMBL" id="JABDJR010000121">
    <property type="protein sequence ID" value="NNF05756.1"/>
    <property type="molecule type" value="Genomic_DNA"/>
</dbReference>
<dbReference type="Proteomes" id="UP000547674">
    <property type="component" value="Unassembled WGS sequence"/>
</dbReference>
<proteinExistence type="predicted"/>
<feature type="repeat" description="TPR" evidence="3">
    <location>
        <begin position="233"/>
        <end position="266"/>
    </location>
</feature>
<feature type="repeat" description="TPR" evidence="3">
    <location>
        <begin position="199"/>
        <end position="232"/>
    </location>
</feature>
<evidence type="ECO:0000256" key="1">
    <source>
        <dbReference type="ARBA" id="ARBA00022737"/>
    </source>
</evidence>
<accession>A0A7Y2E5Z0</accession>
<keyword evidence="2 3" id="KW-0802">TPR repeat</keyword>
<dbReference type="PANTHER" id="PTHR44943">
    <property type="entry name" value="CELLULOSE SYNTHASE OPERON PROTEIN C"/>
    <property type="match status" value="1"/>
</dbReference>
<dbReference type="InterPro" id="IPR011990">
    <property type="entry name" value="TPR-like_helical_dom_sf"/>
</dbReference>
<dbReference type="AlphaFoldDB" id="A0A7Y2E5Z0"/>
<comment type="caution">
    <text evidence="5">The sequence shown here is derived from an EMBL/GenBank/DDBJ whole genome shotgun (WGS) entry which is preliminary data.</text>
</comment>
<dbReference type="Pfam" id="PF14559">
    <property type="entry name" value="TPR_19"/>
    <property type="match status" value="1"/>
</dbReference>
<evidence type="ECO:0000256" key="4">
    <source>
        <dbReference type="SAM" id="SignalP"/>
    </source>
</evidence>
<dbReference type="PROSITE" id="PS50005">
    <property type="entry name" value="TPR"/>
    <property type="match status" value="4"/>
</dbReference>
<evidence type="ECO:0000256" key="3">
    <source>
        <dbReference type="PROSITE-ProRule" id="PRU00339"/>
    </source>
</evidence>
<dbReference type="Pfam" id="PF13432">
    <property type="entry name" value="TPR_16"/>
    <property type="match status" value="1"/>
</dbReference>
<dbReference type="InterPro" id="IPR019734">
    <property type="entry name" value="TPR_rpt"/>
</dbReference>
<dbReference type="InterPro" id="IPR051685">
    <property type="entry name" value="Ycf3/AcsC/BcsC/TPR_MFPF"/>
</dbReference>
<keyword evidence="1" id="KW-0677">Repeat</keyword>
<protein>
    <submittedName>
        <fullName evidence="5">Tetratricopeptide repeat protein</fullName>
    </submittedName>
</protein>
<feature type="repeat" description="TPR" evidence="3">
    <location>
        <begin position="119"/>
        <end position="152"/>
    </location>
</feature>